<sequence length="125" mass="13449">MAQIENEVYAVLSGTGAITALVSTRIFPAFMPQAVSAFPAIVYTKTGGSRISHLGGYSGLQNSDIEINIYAERTTTLQAVSTVVLAAMDASTAFDSWALDDPFDGYDDDIELKTRTLSFSIWNQG</sequence>
<organism evidence="1">
    <name type="scientific">marine sediment metagenome</name>
    <dbReference type="NCBI Taxonomy" id="412755"/>
    <lineage>
        <taxon>unclassified sequences</taxon>
        <taxon>metagenomes</taxon>
        <taxon>ecological metagenomes</taxon>
    </lineage>
</organism>
<name>A0A0F9AYT4_9ZZZZ</name>
<dbReference type="EMBL" id="LAZR01040324">
    <property type="protein sequence ID" value="KKL14769.1"/>
    <property type="molecule type" value="Genomic_DNA"/>
</dbReference>
<dbReference type="AlphaFoldDB" id="A0A0F9AYT4"/>
<reference evidence="1" key="1">
    <citation type="journal article" date="2015" name="Nature">
        <title>Complex archaea that bridge the gap between prokaryotes and eukaryotes.</title>
        <authorList>
            <person name="Spang A."/>
            <person name="Saw J.H."/>
            <person name="Jorgensen S.L."/>
            <person name="Zaremba-Niedzwiedzka K."/>
            <person name="Martijn J."/>
            <person name="Lind A.E."/>
            <person name="van Eijk R."/>
            <person name="Schleper C."/>
            <person name="Guy L."/>
            <person name="Ettema T.J."/>
        </authorList>
    </citation>
    <scope>NUCLEOTIDE SEQUENCE</scope>
</reference>
<accession>A0A0F9AYT4</accession>
<proteinExistence type="predicted"/>
<dbReference type="InterPro" id="IPR021508">
    <property type="entry name" value="Gp17-like"/>
</dbReference>
<evidence type="ECO:0000313" key="1">
    <source>
        <dbReference type="EMBL" id="KKL14769.1"/>
    </source>
</evidence>
<comment type="caution">
    <text evidence="1">The sequence shown here is derived from an EMBL/GenBank/DDBJ whole genome shotgun (WGS) entry which is preliminary data.</text>
</comment>
<dbReference type="Pfam" id="PF11367">
    <property type="entry name" value="Tail_completion_gp17"/>
    <property type="match status" value="1"/>
</dbReference>
<evidence type="ECO:0008006" key="2">
    <source>
        <dbReference type="Google" id="ProtNLM"/>
    </source>
</evidence>
<protein>
    <recommendedName>
        <fullName evidence="2">DUF3168 domain-containing protein</fullName>
    </recommendedName>
</protein>
<gene>
    <name evidence="1" type="ORF">LCGC14_2512350</name>
</gene>